<accession>A0A6B0YLS1</accession>
<evidence type="ECO:0000256" key="4">
    <source>
        <dbReference type="ARBA" id="ARBA00023136"/>
    </source>
</evidence>
<evidence type="ECO:0000256" key="3">
    <source>
        <dbReference type="ARBA" id="ARBA00022989"/>
    </source>
</evidence>
<organism evidence="7">
    <name type="scientific">Caldilineaceae bacterium SB0664_bin_27</name>
    <dbReference type="NCBI Taxonomy" id="2605260"/>
    <lineage>
        <taxon>Bacteria</taxon>
        <taxon>Bacillati</taxon>
        <taxon>Chloroflexota</taxon>
        <taxon>Caldilineae</taxon>
        <taxon>Caldilineales</taxon>
        <taxon>Caldilineaceae</taxon>
    </lineage>
</organism>
<keyword evidence="3 6" id="KW-1133">Transmembrane helix</keyword>
<feature type="transmembrane region" description="Helical" evidence="6">
    <location>
        <begin position="171"/>
        <end position="199"/>
    </location>
</feature>
<name>A0A6B0YLS1_9CHLR</name>
<comment type="subcellular location">
    <subcellularLocation>
        <location evidence="1">Membrane</location>
        <topology evidence="1">Multi-pass membrane protein</topology>
    </subcellularLocation>
</comment>
<dbReference type="InterPro" id="IPR019109">
    <property type="entry name" value="MamF_MmsF"/>
</dbReference>
<dbReference type="EMBL" id="VXRG01000008">
    <property type="protein sequence ID" value="MXY91986.1"/>
    <property type="molecule type" value="Genomic_DNA"/>
</dbReference>
<evidence type="ECO:0000313" key="7">
    <source>
        <dbReference type="EMBL" id="MXY91986.1"/>
    </source>
</evidence>
<feature type="transmembrane region" description="Helical" evidence="6">
    <location>
        <begin position="140"/>
        <end position="165"/>
    </location>
</feature>
<evidence type="ECO:0000256" key="2">
    <source>
        <dbReference type="ARBA" id="ARBA00022692"/>
    </source>
</evidence>
<evidence type="ECO:0008006" key="8">
    <source>
        <dbReference type="Google" id="ProtNLM"/>
    </source>
</evidence>
<keyword evidence="2 6" id="KW-0812">Transmembrane</keyword>
<evidence type="ECO:0000256" key="6">
    <source>
        <dbReference type="SAM" id="Phobius"/>
    </source>
</evidence>
<evidence type="ECO:0000256" key="1">
    <source>
        <dbReference type="ARBA" id="ARBA00004141"/>
    </source>
</evidence>
<protein>
    <recommendedName>
        <fullName evidence="8">DUF4870 domain-containing protein</fullName>
    </recommendedName>
</protein>
<feature type="region of interest" description="Disordered" evidence="5">
    <location>
        <begin position="1"/>
        <end position="78"/>
    </location>
</feature>
<reference evidence="7" key="1">
    <citation type="submission" date="2019-09" db="EMBL/GenBank/DDBJ databases">
        <title>Characterisation of the sponge microbiome using genome-centric metagenomics.</title>
        <authorList>
            <person name="Engelberts J.P."/>
            <person name="Robbins S.J."/>
            <person name="De Goeij J.M."/>
            <person name="Aranda M."/>
            <person name="Bell S.C."/>
            <person name="Webster N.S."/>
        </authorList>
    </citation>
    <scope>NUCLEOTIDE SEQUENCE</scope>
    <source>
        <strain evidence="7">SB0664_bin_27</strain>
    </source>
</reference>
<dbReference type="AlphaFoldDB" id="A0A6B0YLS1"/>
<feature type="compositionally biased region" description="Polar residues" evidence="5">
    <location>
        <begin position="27"/>
        <end position="37"/>
    </location>
</feature>
<gene>
    <name evidence="7" type="ORF">F4Y42_00905</name>
</gene>
<sequence length="224" mass="24068">MENNKDEQQDAVESSEAGSDGNEELNSEASYSTSDAGSTGEREEPFPPTADGPDGGGHGERPEPSPAEQFADSARTQAGEAADALRRGEFMHSAAIDIGADGDDRLIALLCYVTQVLIPLVMPAIVLLSESSKKRPFQRFHAIQSLALMAFFIVFGILFVVSFVIVGTVPLIGWLVSGLAFACLVPLLALMGLMALAYYGYQAYQGKRFSIPGLTSFLQDQNWI</sequence>
<proteinExistence type="predicted"/>
<dbReference type="Pfam" id="PF09685">
    <property type="entry name" value="MamF_MmsF"/>
    <property type="match status" value="1"/>
</dbReference>
<keyword evidence="4 6" id="KW-0472">Membrane</keyword>
<evidence type="ECO:0000256" key="5">
    <source>
        <dbReference type="SAM" id="MobiDB-lite"/>
    </source>
</evidence>
<feature type="transmembrane region" description="Helical" evidence="6">
    <location>
        <begin position="106"/>
        <end position="128"/>
    </location>
</feature>
<comment type="caution">
    <text evidence="7">The sequence shown here is derived from an EMBL/GenBank/DDBJ whole genome shotgun (WGS) entry which is preliminary data.</text>
</comment>